<dbReference type="EMBL" id="KZ269995">
    <property type="protein sequence ID" value="OZC09286.1"/>
    <property type="molecule type" value="Genomic_DNA"/>
</dbReference>
<reference evidence="1 2" key="1">
    <citation type="submission" date="2015-12" db="EMBL/GenBank/DDBJ databases">
        <title>Draft genome of the nematode, Onchocerca flexuosa.</title>
        <authorList>
            <person name="Mitreva M."/>
        </authorList>
    </citation>
    <scope>NUCLEOTIDE SEQUENCE [LARGE SCALE GENOMIC DNA]</scope>
    <source>
        <strain evidence="1">Red Deer</strain>
    </source>
</reference>
<protein>
    <submittedName>
        <fullName evidence="1">Uncharacterized protein</fullName>
    </submittedName>
</protein>
<accession>A0A238BWJ2</accession>
<dbReference type="Proteomes" id="UP000242913">
    <property type="component" value="Unassembled WGS sequence"/>
</dbReference>
<proteinExistence type="predicted"/>
<evidence type="ECO:0000313" key="2">
    <source>
        <dbReference type="Proteomes" id="UP000242913"/>
    </source>
</evidence>
<sequence length="222" mass="25659">MNGPLHALKIIFRTLAALHMQYNSQSFNLSIIYSTFQSVMCFRLLFYAEKANSSTEIWHEMIGRNFDAKKLCVFAWYLIERGQQPDVGFDDRKVGLVGSRLYISLCCLSGAQAFNIFNDYLFQSALEELRLIRRLLSNNQLSTTHNRIEISTKNFEQLTLEDATELRYMLCDVLDSLFVFLNRGLISSTQQSLVSLAIFLQQLMQLDFSEKSSVCSLRFLRI</sequence>
<keyword evidence="2" id="KW-1185">Reference proteome</keyword>
<dbReference type="OrthoDB" id="10263978at2759"/>
<gene>
    <name evidence="1" type="ORF">X798_03626</name>
</gene>
<name>A0A238BWJ2_9BILA</name>
<organism evidence="1 2">
    <name type="scientific">Onchocerca flexuosa</name>
    <dbReference type="NCBI Taxonomy" id="387005"/>
    <lineage>
        <taxon>Eukaryota</taxon>
        <taxon>Metazoa</taxon>
        <taxon>Ecdysozoa</taxon>
        <taxon>Nematoda</taxon>
        <taxon>Chromadorea</taxon>
        <taxon>Rhabditida</taxon>
        <taxon>Spirurina</taxon>
        <taxon>Spiruromorpha</taxon>
        <taxon>Filarioidea</taxon>
        <taxon>Onchocercidae</taxon>
        <taxon>Onchocerca</taxon>
    </lineage>
</organism>
<dbReference type="AlphaFoldDB" id="A0A238BWJ2"/>
<evidence type="ECO:0000313" key="1">
    <source>
        <dbReference type="EMBL" id="OZC09286.1"/>
    </source>
</evidence>